<keyword evidence="2" id="KW-1185">Reference proteome</keyword>
<protein>
    <submittedName>
        <fullName evidence="1">Tetratricopeptide repeat protein</fullName>
    </submittedName>
</protein>
<dbReference type="InterPro" id="IPR011990">
    <property type="entry name" value="TPR-like_helical_dom_sf"/>
</dbReference>
<dbReference type="Proteomes" id="UP000298602">
    <property type="component" value="Chromosome"/>
</dbReference>
<reference evidence="1 2" key="1">
    <citation type="submission" date="2019-05" db="EMBL/GenBank/DDBJ databases">
        <title>The Complete Genome Sequence of the n-alkane-degrading Desulfoglaeba alkanexedens ALDC reveals multiple alkylsuccinate synthase gene clusters.</title>
        <authorList>
            <person name="Callaghan A.V."/>
            <person name="Davidova I.A."/>
            <person name="Duncan K.E."/>
            <person name="Morris B."/>
            <person name="McInerney M.J."/>
        </authorList>
    </citation>
    <scope>NUCLEOTIDE SEQUENCE [LARGE SCALE GENOMIC DNA]</scope>
    <source>
        <strain evidence="1 2">ALDC</strain>
    </source>
</reference>
<dbReference type="EMBL" id="CP040098">
    <property type="protein sequence ID" value="QCQ22561.1"/>
    <property type="molecule type" value="Genomic_DNA"/>
</dbReference>
<dbReference type="PROSITE" id="PS51257">
    <property type="entry name" value="PROKAR_LIPOPROTEIN"/>
    <property type="match status" value="1"/>
</dbReference>
<sequence>MGEKRGKSRNHLFFHGTCVLVVLLLSAGCVTTPTFQKKWQGHKHLDLAEESLKKGDYEGALKEYDQVLRCFPSDSPGDRALYRMGIIWAHPDNPRRDYEKALEHFQRLAHSFPQSDLNQEASVWLSVMNEYIWCRDRIKSLEEEIGALRDAYIRCGGRIEHLEKTVGVLTKRLEALKEIDIKVEEKKRKDVPGNRAGE</sequence>
<evidence type="ECO:0000313" key="2">
    <source>
        <dbReference type="Proteomes" id="UP000298602"/>
    </source>
</evidence>
<dbReference type="RefSeq" id="WP_137424840.1">
    <property type="nucleotide sequence ID" value="NZ_CP040098.1"/>
</dbReference>
<accession>A0A4V1ERR5</accession>
<dbReference type="Gene3D" id="1.25.40.10">
    <property type="entry name" value="Tetratricopeptide repeat domain"/>
    <property type="match status" value="1"/>
</dbReference>
<organism evidence="1 2">
    <name type="scientific">Desulfoglaeba alkanexedens ALDC</name>
    <dbReference type="NCBI Taxonomy" id="980445"/>
    <lineage>
        <taxon>Bacteria</taxon>
        <taxon>Pseudomonadati</taxon>
        <taxon>Thermodesulfobacteriota</taxon>
        <taxon>Syntrophobacteria</taxon>
        <taxon>Syntrophobacterales</taxon>
        <taxon>Syntrophobacteraceae</taxon>
        <taxon>Desulfoglaeba</taxon>
    </lineage>
</organism>
<evidence type="ECO:0000313" key="1">
    <source>
        <dbReference type="EMBL" id="QCQ22561.1"/>
    </source>
</evidence>
<dbReference type="AlphaFoldDB" id="A0A4V1ERR5"/>
<proteinExistence type="predicted"/>
<gene>
    <name evidence="1" type="ORF">FDQ92_10530</name>
</gene>
<name>A0A4V1ERR5_9BACT</name>
<dbReference type="KEGG" id="dax:FDQ92_10530"/>
<dbReference type="SUPFAM" id="SSF48452">
    <property type="entry name" value="TPR-like"/>
    <property type="match status" value="1"/>
</dbReference>
<dbReference type="OrthoDB" id="9809748at2"/>
<reference evidence="1 2" key="2">
    <citation type="submission" date="2019-05" db="EMBL/GenBank/DDBJ databases">
        <authorList>
            <person name="Suflita J.M."/>
            <person name="Marks C.R."/>
        </authorList>
    </citation>
    <scope>NUCLEOTIDE SEQUENCE [LARGE SCALE GENOMIC DNA]</scope>
    <source>
        <strain evidence="1 2">ALDC</strain>
    </source>
</reference>